<dbReference type="SUPFAM" id="SSF56672">
    <property type="entry name" value="DNA/RNA polymerases"/>
    <property type="match status" value="1"/>
</dbReference>
<name>A0A518AWB7_9BACT</name>
<proteinExistence type="predicted"/>
<organism evidence="2 3">
    <name type="scientific">Aeoliella mucimassa</name>
    <dbReference type="NCBI Taxonomy" id="2527972"/>
    <lineage>
        <taxon>Bacteria</taxon>
        <taxon>Pseudomonadati</taxon>
        <taxon>Planctomycetota</taxon>
        <taxon>Planctomycetia</taxon>
        <taxon>Pirellulales</taxon>
        <taxon>Lacipirellulaceae</taxon>
        <taxon>Aeoliella</taxon>
    </lineage>
</organism>
<gene>
    <name evidence="2" type="ORF">Pan181_52470</name>
</gene>
<evidence type="ECO:0000313" key="2">
    <source>
        <dbReference type="EMBL" id="QDU59006.1"/>
    </source>
</evidence>
<dbReference type="EMBL" id="CP036278">
    <property type="protein sequence ID" value="QDU59006.1"/>
    <property type="molecule type" value="Genomic_DNA"/>
</dbReference>
<keyword evidence="2" id="KW-0808">Transferase</keyword>
<evidence type="ECO:0000313" key="3">
    <source>
        <dbReference type="Proteomes" id="UP000315750"/>
    </source>
</evidence>
<dbReference type="PROSITE" id="PS50878">
    <property type="entry name" value="RT_POL"/>
    <property type="match status" value="1"/>
</dbReference>
<dbReference type="AlphaFoldDB" id="A0A518AWB7"/>
<accession>A0A518AWB7</accession>
<dbReference type="Pfam" id="PF00078">
    <property type="entry name" value="RVT_1"/>
    <property type="match status" value="1"/>
</dbReference>
<dbReference type="GO" id="GO:0003964">
    <property type="term" value="F:RNA-directed DNA polymerase activity"/>
    <property type="evidence" value="ECO:0007669"/>
    <property type="project" value="UniProtKB-KW"/>
</dbReference>
<reference evidence="2 3" key="1">
    <citation type="submission" date="2019-02" db="EMBL/GenBank/DDBJ databases">
        <title>Deep-cultivation of Planctomycetes and their phenomic and genomic characterization uncovers novel biology.</title>
        <authorList>
            <person name="Wiegand S."/>
            <person name="Jogler M."/>
            <person name="Boedeker C."/>
            <person name="Pinto D."/>
            <person name="Vollmers J."/>
            <person name="Rivas-Marin E."/>
            <person name="Kohn T."/>
            <person name="Peeters S.H."/>
            <person name="Heuer A."/>
            <person name="Rast P."/>
            <person name="Oberbeckmann S."/>
            <person name="Bunk B."/>
            <person name="Jeske O."/>
            <person name="Meyerdierks A."/>
            <person name="Storesund J.E."/>
            <person name="Kallscheuer N."/>
            <person name="Luecker S."/>
            <person name="Lage O.M."/>
            <person name="Pohl T."/>
            <person name="Merkel B.J."/>
            <person name="Hornburger P."/>
            <person name="Mueller R.-W."/>
            <person name="Bruemmer F."/>
            <person name="Labrenz M."/>
            <person name="Spormann A.M."/>
            <person name="Op den Camp H."/>
            <person name="Overmann J."/>
            <person name="Amann R."/>
            <person name="Jetten M.S.M."/>
            <person name="Mascher T."/>
            <person name="Medema M.H."/>
            <person name="Devos D.P."/>
            <person name="Kaster A.-K."/>
            <person name="Ovreas L."/>
            <person name="Rohde M."/>
            <person name="Galperin M.Y."/>
            <person name="Jogler C."/>
        </authorList>
    </citation>
    <scope>NUCLEOTIDE SEQUENCE [LARGE SCALE GENOMIC DNA]</scope>
    <source>
        <strain evidence="2 3">Pan181</strain>
    </source>
</reference>
<dbReference type="InterPro" id="IPR000477">
    <property type="entry name" value="RT_dom"/>
</dbReference>
<dbReference type="Proteomes" id="UP000315750">
    <property type="component" value="Chromosome"/>
</dbReference>
<keyword evidence="3" id="KW-1185">Reference proteome</keyword>
<keyword evidence="2" id="KW-0695">RNA-directed DNA polymerase</keyword>
<dbReference type="KEGG" id="amuc:Pan181_52470"/>
<sequence>MLPHQIRPEHLAEAMGLSVNMLWSFARNMDACFKPRRMQWDGKKHRPIDPLYKPPKRLLKKLHRFLQNHHLCHPAAHGGVRRRSTFTSAQIHVGSRNVWTRDVTDCYPSISQAAMFSQLRKLKFQHDTALVLSMLFTYRDGVPQGSPISGDALNIFFWPLDQLLASMAGSLKLRYGRNADDFVWSGSNRENGDKLAARLESEIELLGLKINEKKKRANGLQTSSDERLVHGISVSKPSGTAISRLQSKKALALGEKYVAACRSVTADSLEAVAVKRAQLAGWMYYCRQAHIGPARTIRQLLEAGDRHVLKKLRAIGLSSQKNKWWIIDYRPRRNKPSRNEPKRLANAWRTRLARMSHKNVVATGL</sequence>
<evidence type="ECO:0000259" key="1">
    <source>
        <dbReference type="PROSITE" id="PS50878"/>
    </source>
</evidence>
<feature type="domain" description="Reverse transcriptase" evidence="1">
    <location>
        <begin position="1"/>
        <end position="234"/>
    </location>
</feature>
<protein>
    <submittedName>
        <fullName evidence="2">Reverse transcriptase (RNA-dependent DNA polymerase)</fullName>
    </submittedName>
</protein>
<dbReference type="InterPro" id="IPR043502">
    <property type="entry name" value="DNA/RNA_pol_sf"/>
</dbReference>
<keyword evidence="2" id="KW-0548">Nucleotidyltransferase</keyword>